<dbReference type="AlphaFoldDB" id="A0A068SF36"/>
<evidence type="ECO:0000313" key="1">
    <source>
        <dbReference type="EMBL" id="CDH60580.1"/>
    </source>
</evidence>
<accession>A0A068SF36</accession>
<protein>
    <submittedName>
        <fullName evidence="1">Uncharacterized protein</fullName>
    </submittedName>
</protein>
<reference evidence="1" key="1">
    <citation type="submission" date="2013-08" db="EMBL/GenBank/DDBJ databases">
        <title>Gene expansion shapes genome architecture in the human pathogen Lichtheimia corymbifera: an evolutionary genomics analysis in the ancient terrestrial Mucorales (Mucoromycotina).</title>
        <authorList>
            <person name="Schwartze V.U."/>
            <person name="Winter S."/>
            <person name="Shelest E."/>
            <person name="Marcet-Houben M."/>
            <person name="Horn F."/>
            <person name="Wehner S."/>
            <person name="Hoffmann K."/>
            <person name="Riege K."/>
            <person name="Sammeth M."/>
            <person name="Nowrousian M."/>
            <person name="Valiante V."/>
            <person name="Linde J."/>
            <person name="Jacobsen I.D."/>
            <person name="Marz M."/>
            <person name="Brakhage A.A."/>
            <person name="Gabaldon T."/>
            <person name="Bocker S."/>
            <person name="Voigt K."/>
        </authorList>
    </citation>
    <scope>NUCLEOTIDE SEQUENCE [LARGE SCALE GENOMIC DNA]</scope>
    <source>
        <strain evidence="1">FSU 9682</strain>
    </source>
</reference>
<organism evidence="1 2">
    <name type="scientific">Lichtheimia corymbifera JMRC:FSU:9682</name>
    <dbReference type="NCBI Taxonomy" id="1263082"/>
    <lineage>
        <taxon>Eukaryota</taxon>
        <taxon>Fungi</taxon>
        <taxon>Fungi incertae sedis</taxon>
        <taxon>Mucoromycota</taxon>
        <taxon>Mucoromycotina</taxon>
        <taxon>Mucoromycetes</taxon>
        <taxon>Mucorales</taxon>
        <taxon>Lichtheimiaceae</taxon>
        <taxon>Lichtheimia</taxon>
    </lineage>
</organism>
<dbReference type="VEuPathDB" id="FungiDB:LCOR_11362.1"/>
<sequence length="114" mass="13066">MTTPMTNPFEILKLTDQGVPLSELLVDIESRGITTCGRLLDDDDGAMDQQESYMNDDGEELSKDKVMNMDICSRCKQVVGDVKGYEGLIRVTWSVLARQLWPWIEQYRIYADQQ</sequence>
<proteinExistence type="predicted"/>
<comment type="caution">
    <text evidence="1">The sequence shown here is derived from an EMBL/GenBank/DDBJ whole genome shotgun (WGS) entry which is preliminary data.</text>
</comment>
<gene>
    <name evidence="1" type="ORF">LCOR_11362.1</name>
</gene>
<evidence type="ECO:0000313" key="2">
    <source>
        <dbReference type="Proteomes" id="UP000027586"/>
    </source>
</evidence>
<dbReference type="EMBL" id="CBTN010000098">
    <property type="protein sequence ID" value="CDH60580.1"/>
    <property type="molecule type" value="Genomic_DNA"/>
</dbReference>
<dbReference type="Proteomes" id="UP000027586">
    <property type="component" value="Unassembled WGS sequence"/>
</dbReference>
<keyword evidence="2" id="KW-1185">Reference proteome</keyword>
<name>A0A068SF36_9FUNG</name>